<feature type="compositionally biased region" description="Basic and acidic residues" evidence="1">
    <location>
        <begin position="24"/>
        <end position="40"/>
    </location>
</feature>
<feature type="region of interest" description="Disordered" evidence="1">
    <location>
        <begin position="171"/>
        <end position="337"/>
    </location>
</feature>
<keyword evidence="2" id="KW-1185">Reference proteome</keyword>
<gene>
    <name evidence="3" type="primary">LOC130467806</name>
</gene>
<evidence type="ECO:0000256" key="1">
    <source>
        <dbReference type="SAM" id="MobiDB-lite"/>
    </source>
</evidence>
<protein>
    <submittedName>
        <fullName evidence="3">Uncharacterized protein isoform X4</fullName>
    </submittedName>
</protein>
<dbReference type="GeneID" id="130467806"/>
<dbReference type="RefSeq" id="XP_056692616.1">
    <property type="nucleotide sequence ID" value="XM_056836638.1"/>
</dbReference>
<proteinExistence type="predicted"/>
<sequence length="404" mass="45440">MDVRDEIDMNKLQNPPKSKKKTKMPKEKKETTGRSSEEQKIGNAKQLDMKETGKYEIEKEIEAEKQIDTFQEQPQRLILKFKRRPTKSQPEVQKVLSEGDGKACTTSETEVQKPLRGNNLLKQLLAKSIKQNNKKKAAQMVAAAAAAAMASKEADKRIDTAAVAAQIEAEKMAPAADAEDKRVAQEKASAAEKEAKRVAEEKASAADAEAKKLDEEKASAADAQREAELKEAENKRIEANKKKEEEDKAEAMKKDLEERKKEYEEKMSQLMAKNNKELIEEAERKEAERKKREDERKKKEDDDATKAIAMVVENVNASESEAQTIGGKGTKRGKKTTATKKNTILSITMDEELQKKLHNISDSYNPRRSTRSMVKLQQNVGAEVVSKEEFEGKGNYLHCSILFQ</sequence>
<feature type="region of interest" description="Disordered" evidence="1">
    <location>
        <begin position="83"/>
        <end position="111"/>
    </location>
</feature>
<evidence type="ECO:0000313" key="2">
    <source>
        <dbReference type="Proteomes" id="UP000813463"/>
    </source>
</evidence>
<evidence type="ECO:0000313" key="3">
    <source>
        <dbReference type="RefSeq" id="XP_056692616.1"/>
    </source>
</evidence>
<accession>A0ABM3RAI5</accession>
<feature type="compositionally biased region" description="Basic and acidic residues" evidence="1">
    <location>
        <begin position="178"/>
        <end position="267"/>
    </location>
</feature>
<reference evidence="3" key="2">
    <citation type="submission" date="2025-08" db="UniProtKB">
        <authorList>
            <consortium name="RefSeq"/>
        </authorList>
    </citation>
    <scope>IDENTIFICATION</scope>
    <source>
        <tissue evidence="3">Leaf</tissue>
    </source>
</reference>
<organism evidence="2 3">
    <name type="scientific">Spinacia oleracea</name>
    <name type="common">Spinach</name>
    <dbReference type="NCBI Taxonomy" id="3562"/>
    <lineage>
        <taxon>Eukaryota</taxon>
        <taxon>Viridiplantae</taxon>
        <taxon>Streptophyta</taxon>
        <taxon>Embryophyta</taxon>
        <taxon>Tracheophyta</taxon>
        <taxon>Spermatophyta</taxon>
        <taxon>Magnoliopsida</taxon>
        <taxon>eudicotyledons</taxon>
        <taxon>Gunneridae</taxon>
        <taxon>Pentapetalae</taxon>
        <taxon>Caryophyllales</taxon>
        <taxon>Chenopodiaceae</taxon>
        <taxon>Chenopodioideae</taxon>
        <taxon>Anserineae</taxon>
        <taxon>Spinacia</taxon>
    </lineage>
</organism>
<name>A0ABM3RAI5_SPIOL</name>
<feature type="region of interest" description="Disordered" evidence="1">
    <location>
        <begin position="1"/>
        <end position="51"/>
    </location>
</feature>
<feature type="compositionally biased region" description="Basic and acidic residues" evidence="1">
    <location>
        <begin position="274"/>
        <end position="305"/>
    </location>
</feature>
<dbReference type="Proteomes" id="UP000813463">
    <property type="component" value="Chromosome 2"/>
</dbReference>
<reference evidence="2" key="1">
    <citation type="journal article" date="2021" name="Nat. Commun.">
        <title>Genomic analyses provide insights into spinach domestication and the genetic basis of agronomic traits.</title>
        <authorList>
            <person name="Cai X."/>
            <person name="Sun X."/>
            <person name="Xu C."/>
            <person name="Sun H."/>
            <person name="Wang X."/>
            <person name="Ge C."/>
            <person name="Zhang Z."/>
            <person name="Wang Q."/>
            <person name="Fei Z."/>
            <person name="Jiao C."/>
            <person name="Wang Q."/>
        </authorList>
    </citation>
    <scope>NUCLEOTIDE SEQUENCE [LARGE SCALE GENOMIC DNA]</scope>
    <source>
        <strain evidence="2">cv. Varoflay</strain>
    </source>
</reference>